<evidence type="ECO:0000256" key="1">
    <source>
        <dbReference type="SAM" id="MobiDB-lite"/>
    </source>
</evidence>
<reference evidence="2 3" key="1">
    <citation type="journal article" date="2019" name="Appl. Microbiol. Biotechnol.">
        <title>Genome sequence of Isaria javanica and comparative genome analysis insights into family S53 peptidase evolution in fungal entomopathogens.</title>
        <authorList>
            <person name="Lin R."/>
            <person name="Zhang X."/>
            <person name="Xin B."/>
            <person name="Zou M."/>
            <person name="Gao Y."/>
            <person name="Qin F."/>
            <person name="Hu Q."/>
            <person name="Xie B."/>
            <person name="Cheng X."/>
        </authorList>
    </citation>
    <scope>NUCLEOTIDE SEQUENCE [LARGE SCALE GENOMIC DNA]</scope>
    <source>
        <strain evidence="2 3">IJ1G</strain>
    </source>
</reference>
<dbReference type="AlphaFoldDB" id="A0A545V7A3"/>
<organism evidence="2 3">
    <name type="scientific">Cordyceps javanica</name>
    <dbReference type="NCBI Taxonomy" id="43265"/>
    <lineage>
        <taxon>Eukaryota</taxon>
        <taxon>Fungi</taxon>
        <taxon>Dikarya</taxon>
        <taxon>Ascomycota</taxon>
        <taxon>Pezizomycotina</taxon>
        <taxon>Sordariomycetes</taxon>
        <taxon>Hypocreomycetidae</taxon>
        <taxon>Hypocreales</taxon>
        <taxon>Cordycipitaceae</taxon>
        <taxon>Cordyceps</taxon>
    </lineage>
</organism>
<accession>A0A545V7A3</accession>
<evidence type="ECO:0000313" key="3">
    <source>
        <dbReference type="Proteomes" id="UP000315783"/>
    </source>
</evidence>
<feature type="compositionally biased region" description="Basic and acidic residues" evidence="1">
    <location>
        <begin position="28"/>
        <end position="39"/>
    </location>
</feature>
<dbReference type="Proteomes" id="UP000315783">
    <property type="component" value="Unassembled WGS sequence"/>
</dbReference>
<comment type="caution">
    <text evidence="2">The sequence shown here is derived from an EMBL/GenBank/DDBJ whole genome shotgun (WGS) entry which is preliminary data.</text>
</comment>
<name>A0A545V7A3_9HYPO</name>
<gene>
    <name evidence="2" type="ORF">IF1G_03334</name>
</gene>
<feature type="region of interest" description="Disordered" evidence="1">
    <location>
        <begin position="1"/>
        <end position="44"/>
    </location>
</feature>
<proteinExistence type="predicted"/>
<sequence length="90" mass="10475">MTPQLHRRPLATEVESHTPLPPRGPMRNQDDKRQRDLPEANHYCQKRKPFLGSRTLGLSSALGKDCRVCITRRLISILLRFVFRTVARIR</sequence>
<evidence type="ECO:0000313" key="2">
    <source>
        <dbReference type="EMBL" id="TQV97591.1"/>
    </source>
</evidence>
<dbReference type="EMBL" id="SPUK01000004">
    <property type="protein sequence ID" value="TQV97591.1"/>
    <property type="molecule type" value="Genomic_DNA"/>
</dbReference>
<protein>
    <submittedName>
        <fullName evidence="2">Uncharacterized protein</fullName>
    </submittedName>
</protein>
<keyword evidence="3" id="KW-1185">Reference proteome</keyword>